<sequence length="166" mass="18825">MSYFIVFMSSHIKPDSVSSYLSGICNWLENFFSHVCEVRNSTIVSCTLKGCKRLKGTAIKRKSPLSHDDIRHAIKTLGNSSDYEDCLFIALLVTGFNGLLCLAELSMPDKKKARNWRKITRRTTVKWLPQGYAFFLPAHKADTTFEGNRIITPTDEDPTFSPLPIF</sequence>
<dbReference type="InParanoid" id="A0A2H3CST0"/>
<evidence type="ECO:0000313" key="2">
    <source>
        <dbReference type="Proteomes" id="UP000217790"/>
    </source>
</evidence>
<name>A0A2H3CST0_ARMGA</name>
<gene>
    <name evidence="1" type="ORF">ARMGADRAFT_1088069</name>
</gene>
<proteinExistence type="predicted"/>
<protein>
    <recommendedName>
        <fullName evidence="3">Ndc10 domain-containing protein</fullName>
    </recommendedName>
</protein>
<dbReference type="OrthoDB" id="5598396at2759"/>
<dbReference type="EMBL" id="KZ293695">
    <property type="protein sequence ID" value="PBK84920.1"/>
    <property type="molecule type" value="Genomic_DNA"/>
</dbReference>
<organism evidence="1 2">
    <name type="scientific">Armillaria gallica</name>
    <name type="common">Bulbous honey fungus</name>
    <name type="synonym">Armillaria bulbosa</name>
    <dbReference type="NCBI Taxonomy" id="47427"/>
    <lineage>
        <taxon>Eukaryota</taxon>
        <taxon>Fungi</taxon>
        <taxon>Dikarya</taxon>
        <taxon>Basidiomycota</taxon>
        <taxon>Agaricomycotina</taxon>
        <taxon>Agaricomycetes</taxon>
        <taxon>Agaricomycetidae</taxon>
        <taxon>Agaricales</taxon>
        <taxon>Marasmiineae</taxon>
        <taxon>Physalacriaceae</taxon>
        <taxon>Armillaria</taxon>
    </lineage>
</organism>
<dbReference type="Proteomes" id="UP000217790">
    <property type="component" value="Unassembled WGS sequence"/>
</dbReference>
<dbReference type="STRING" id="47427.A0A2H3CST0"/>
<accession>A0A2H3CST0</accession>
<dbReference type="AlphaFoldDB" id="A0A2H3CST0"/>
<keyword evidence="2" id="KW-1185">Reference proteome</keyword>
<evidence type="ECO:0000313" key="1">
    <source>
        <dbReference type="EMBL" id="PBK84920.1"/>
    </source>
</evidence>
<reference evidence="2" key="1">
    <citation type="journal article" date="2017" name="Nat. Ecol. Evol.">
        <title>Genome expansion and lineage-specific genetic innovations in the forest pathogenic fungi Armillaria.</title>
        <authorList>
            <person name="Sipos G."/>
            <person name="Prasanna A.N."/>
            <person name="Walter M.C."/>
            <person name="O'Connor E."/>
            <person name="Balint B."/>
            <person name="Krizsan K."/>
            <person name="Kiss B."/>
            <person name="Hess J."/>
            <person name="Varga T."/>
            <person name="Slot J."/>
            <person name="Riley R."/>
            <person name="Boka B."/>
            <person name="Rigling D."/>
            <person name="Barry K."/>
            <person name="Lee J."/>
            <person name="Mihaltcheva S."/>
            <person name="LaButti K."/>
            <person name="Lipzen A."/>
            <person name="Waldron R."/>
            <person name="Moloney N.M."/>
            <person name="Sperisen C."/>
            <person name="Kredics L."/>
            <person name="Vagvoelgyi C."/>
            <person name="Patrignani A."/>
            <person name="Fitzpatrick D."/>
            <person name="Nagy I."/>
            <person name="Doyle S."/>
            <person name="Anderson J.B."/>
            <person name="Grigoriev I.V."/>
            <person name="Gueldener U."/>
            <person name="Muensterkoetter M."/>
            <person name="Nagy L.G."/>
        </authorList>
    </citation>
    <scope>NUCLEOTIDE SEQUENCE [LARGE SCALE GENOMIC DNA]</scope>
    <source>
        <strain evidence="2">Ar21-2</strain>
    </source>
</reference>
<evidence type="ECO:0008006" key="3">
    <source>
        <dbReference type="Google" id="ProtNLM"/>
    </source>
</evidence>